<reference evidence="5 6" key="3">
    <citation type="journal article" date="2017" name="G3 (Bethesda)">
        <title>Comparative analysis highlights variable genome content of wheat rusts and divergence of the mating loci.</title>
        <authorList>
            <person name="Cuomo C.A."/>
            <person name="Bakkeren G."/>
            <person name="Khalil H.B."/>
            <person name="Panwar V."/>
            <person name="Joly D."/>
            <person name="Linning R."/>
            <person name="Sakthikumar S."/>
            <person name="Song X."/>
            <person name="Adiconis X."/>
            <person name="Fan L."/>
            <person name="Goldberg J.M."/>
            <person name="Levin J.Z."/>
            <person name="Young S."/>
            <person name="Zeng Q."/>
            <person name="Anikster Y."/>
            <person name="Bruce M."/>
            <person name="Wang M."/>
            <person name="Yin C."/>
            <person name="McCallum B."/>
            <person name="Szabo L.J."/>
            <person name="Hulbert S."/>
            <person name="Chen X."/>
            <person name="Fellers J.P."/>
        </authorList>
    </citation>
    <scope>NUCLEOTIDE SEQUENCE</scope>
    <source>
        <strain evidence="6">Isolate 1-1 / race 1 (BBBD)</strain>
        <strain evidence="5">isolate 1-1 / race 1 (BBBD)</strain>
    </source>
</reference>
<dbReference type="Gene3D" id="3.40.630.10">
    <property type="entry name" value="Zn peptidases"/>
    <property type="match status" value="1"/>
</dbReference>
<sequence length="475" mass="51886">MSSHSSCLGPIIDSIAAGLHLDNSRDQATIDHDQQQALSSCKCRFGELEPHSPPFINVTQSQYPSRPQDSSTDQEKPLINLQDNHMIDYPSTLEQEIDCLSDDLRKWSLRIFGFAEIAMKEFKTHDLIAQIFEQTPGWKVTRHAYGIQTAVEAVFTHGRGGRTVGFNSEMDALPGIGHACGHPLICIAGIAAAMATAETLKKTNTPGKVVLLGTPAEETIGGKIQLLKQGAYRGMDACLMLHPGPFGGMLPMLAISQIKVEYFGKNAHAAGAPWEGINALDAAVAAYTNISLLRQQIRPDERVHGIIQGSENWVSNVIPDYAWLRYDIRAPTKEGMEKLKSRVLKCFQAACDSSGCRMKIEEEMVYADLVNNLPLANEYHQYMENIMGIAVPMEGPTLGSTDFGNVSYEVPSIHPIYAIPTLPGQGNHTRGFTKAAATEEAHCLTLKSAKGIAVAGWKVLADKAFAEEVRQAFKP</sequence>
<evidence type="ECO:0000313" key="4">
    <source>
        <dbReference type="EMBL" id="OAV98693.1"/>
    </source>
</evidence>
<evidence type="ECO:0000256" key="2">
    <source>
        <dbReference type="SAM" id="MobiDB-lite"/>
    </source>
</evidence>
<gene>
    <name evidence="4" type="ORF">PTTG_07710</name>
</gene>
<evidence type="ECO:0000313" key="6">
    <source>
        <dbReference type="Proteomes" id="UP000005240"/>
    </source>
</evidence>
<dbReference type="SUPFAM" id="SSF55031">
    <property type="entry name" value="Bacterial exopeptidase dimerisation domain"/>
    <property type="match status" value="1"/>
</dbReference>
<dbReference type="AlphaFoldDB" id="A0A0C4F3N0"/>
<name>A0A0C4F3N0_PUCT1</name>
<dbReference type="VEuPathDB" id="FungiDB:PTTG_07710"/>
<dbReference type="SUPFAM" id="SSF53187">
    <property type="entry name" value="Zn-dependent exopeptidases"/>
    <property type="match status" value="1"/>
</dbReference>
<dbReference type="OMA" id="HYAITDT"/>
<dbReference type="PANTHER" id="PTHR30575">
    <property type="entry name" value="PEPTIDASE M20"/>
    <property type="match status" value="1"/>
</dbReference>
<proteinExistence type="inferred from homology"/>
<dbReference type="OrthoDB" id="6119954at2759"/>
<evidence type="ECO:0000313" key="5">
    <source>
        <dbReference type="EnsemblFungi" id="PTTG_07710-t43_1-p1"/>
    </source>
</evidence>
<dbReference type="InterPro" id="IPR036264">
    <property type="entry name" value="Bact_exopeptidase_dim_dom"/>
</dbReference>
<dbReference type="InterPro" id="IPR011650">
    <property type="entry name" value="Peptidase_M20_dimer"/>
</dbReference>
<organism evidence="4">
    <name type="scientific">Puccinia triticina (isolate 1-1 / race 1 (BBBD))</name>
    <name type="common">Brown leaf rust fungus</name>
    <dbReference type="NCBI Taxonomy" id="630390"/>
    <lineage>
        <taxon>Eukaryota</taxon>
        <taxon>Fungi</taxon>
        <taxon>Dikarya</taxon>
        <taxon>Basidiomycota</taxon>
        <taxon>Pucciniomycotina</taxon>
        <taxon>Pucciniomycetes</taxon>
        <taxon>Pucciniales</taxon>
        <taxon>Pucciniaceae</taxon>
        <taxon>Puccinia</taxon>
    </lineage>
</organism>
<dbReference type="Gene3D" id="3.30.70.360">
    <property type="match status" value="1"/>
</dbReference>
<evidence type="ECO:0000259" key="3">
    <source>
        <dbReference type="Pfam" id="PF07687"/>
    </source>
</evidence>
<protein>
    <submittedName>
        <fullName evidence="5">M20_dimer domain-containing protein</fullName>
    </submittedName>
</protein>
<dbReference type="FunFam" id="3.30.70.360:FF:000004">
    <property type="entry name" value="Peptidase M20 domain-containing protein 2"/>
    <property type="match status" value="1"/>
</dbReference>
<reference evidence="4" key="2">
    <citation type="submission" date="2016-05" db="EMBL/GenBank/DDBJ databases">
        <title>Comparative analysis highlights variable genome content of wheat rusts and divergence of the mating loci.</title>
        <authorList>
            <person name="Cuomo C.A."/>
            <person name="Bakkeren G."/>
            <person name="Szabo L."/>
            <person name="Khalil H."/>
            <person name="Joly D."/>
            <person name="Goldberg J."/>
            <person name="Young S."/>
            <person name="Zeng Q."/>
            <person name="Fellers J."/>
        </authorList>
    </citation>
    <scope>NUCLEOTIDE SEQUENCE [LARGE SCALE GENOMIC DNA]</scope>
    <source>
        <strain evidence="4">1-1 BBBD Race 1</strain>
    </source>
</reference>
<dbReference type="GO" id="GO:0016805">
    <property type="term" value="F:dipeptidase activity"/>
    <property type="evidence" value="ECO:0007669"/>
    <property type="project" value="TreeGrafter"/>
</dbReference>
<evidence type="ECO:0000256" key="1">
    <source>
        <dbReference type="ARBA" id="ARBA00006247"/>
    </source>
</evidence>
<dbReference type="PANTHER" id="PTHR30575:SF0">
    <property type="entry name" value="XAA-ARG DIPEPTIDASE"/>
    <property type="match status" value="1"/>
</dbReference>
<accession>A0A0C4F3N0</accession>
<dbReference type="NCBIfam" id="TIGR01891">
    <property type="entry name" value="amidohydrolases"/>
    <property type="match status" value="1"/>
</dbReference>
<comment type="similarity">
    <text evidence="1">Belongs to the peptidase M20A family.</text>
</comment>
<dbReference type="CDD" id="cd05672">
    <property type="entry name" value="M20_ACY1L2-like"/>
    <property type="match status" value="1"/>
</dbReference>
<dbReference type="InterPro" id="IPR017439">
    <property type="entry name" value="Amidohydrolase"/>
</dbReference>
<feature type="compositionally biased region" description="Polar residues" evidence="2">
    <location>
        <begin position="57"/>
        <end position="71"/>
    </location>
</feature>
<feature type="domain" description="Peptidase M20 dimerisation" evidence="3">
    <location>
        <begin position="257"/>
        <end position="350"/>
    </location>
</feature>
<dbReference type="InterPro" id="IPR002933">
    <property type="entry name" value="Peptidase_M20"/>
</dbReference>
<dbReference type="STRING" id="630390.A0A0C4F3N0"/>
<dbReference type="EMBL" id="ADAS02000006">
    <property type="protein sequence ID" value="OAV98693.1"/>
    <property type="molecule type" value="Genomic_DNA"/>
</dbReference>
<dbReference type="Proteomes" id="UP000005240">
    <property type="component" value="Unassembled WGS sequence"/>
</dbReference>
<feature type="region of interest" description="Disordered" evidence="2">
    <location>
        <begin position="53"/>
        <end position="75"/>
    </location>
</feature>
<dbReference type="EnsemblFungi" id="PTTG_07710-t43_1">
    <property type="protein sequence ID" value="PTTG_07710-t43_1-p1"/>
    <property type="gene ID" value="PTTG_07710"/>
</dbReference>
<dbReference type="Pfam" id="PF07687">
    <property type="entry name" value="M20_dimer"/>
    <property type="match status" value="1"/>
</dbReference>
<keyword evidence="6" id="KW-1185">Reference proteome</keyword>
<dbReference type="InterPro" id="IPR052030">
    <property type="entry name" value="Peptidase_M20/M20A_hydrolases"/>
</dbReference>
<reference evidence="5" key="4">
    <citation type="submission" date="2025-05" db="UniProtKB">
        <authorList>
            <consortium name="EnsemblFungi"/>
        </authorList>
    </citation>
    <scope>IDENTIFICATION</scope>
    <source>
        <strain evidence="5">isolate 1-1 / race 1 (BBBD)</strain>
    </source>
</reference>
<dbReference type="Pfam" id="PF01546">
    <property type="entry name" value="Peptidase_M20"/>
    <property type="match status" value="1"/>
</dbReference>
<reference evidence="4" key="1">
    <citation type="submission" date="2009-11" db="EMBL/GenBank/DDBJ databases">
        <authorList>
            <consortium name="The Broad Institute Genome Sequencing Platform"/>
            <person name="Ward D."/>
            <person name="Feldgarden M."/>
            <person name="Earl A."/>
            <person name="Young S.K."/>
            <person name="Zeng Q."/>
            <person name="Koehrsen M."/>
            <person name="Alvarado L."/>
            <person name="Berlin A."/>
            <person name="Bochicchio J."/>
            <person name="Borenstein D."/>
            <person name="Chapman S.B."/>
            <person name="Chen Z."/>
            <person name="Engels R."/>
            <person name="Freedman E."/>
            <person name="Gellesch M."/>
            <person name="Goldberg J."/>
            <person name="Griggs A."/>
            <person name="Gujja S."/>
            <person name="Heilman E."/>
            <person name="Heiman D."/>
            <person name="Hepburn T."/>
            <person name="Howarth C."/>
            <person name="Jen D."/>
            <person name="Larson L."/>
            <person name="Lewis B."/>
            <person name="Mehta T."/>
            <person name="Park D."/>
            <person name="Pearson M."/>
            <person name="Roberts A."/>
            <person name="Saif S."/>
            <person name="Shea T."/>
            <person name="Shenoy N."/>
            <person name="Sisk P."/>
            <person name="Stolte C."/>
            <person name="Sykes S."/>
            <person name="Thomson T."/>
            <person name="Walk T."/>
            <person name="White J."/>
            <person name="Yandava C."/>
            <person name="Izard J."/>
            <person name="Baranova O.V."/>
            <person name="Blanton J.M."/>
            <person name="Tanner A.C."/>
            <person name="Dewhirst F.E."/>
            <person name="Haas B."/>
            <person name="Nusbaum C."/>
            <person name="Birren B."/>
        </authorList>
    </citation>
    <scope>NUCLEOTIDE SEQUENCE [LARGE SCALE GENOMIC DNA]</scope>
    <source>
        <strain evidence="4">1-1 BBBD Race 1</strain>
    </source>
</reference>